<keyword evidence="7" id="KW-1133">Transmembrane helix</keyword>
<keyword evidence="2" id="KW-0042">Antenna complex</keyword>
<proteinExistence type="inferred from homology"/>
<organism evidence="9 10">
    <name type="scientific">Roseofilum halophilum BLCC-M91</name>
    <dbReference type="NCBI Taxonomy" id="3022259"/>
    <lineage>
        <taxon>Bacteria</taxon>
        <taxon>Bacillati</taxon>
        <taxon>Cyanobacteriota</taxon>
        <taxon>Cyanophyceae</taxon>
        <taxon>Desertifilales</taxon>
        <taxon>Desertifilaceae</taxon>
        <taxon>Roseofilum</taxon>
        <taxon>Roseofilum halophilum</taxon>
    </lineage>
</organism>
<reference evidence="9 10" key="1">
    <citation type="submission" date="2023-01" db="EMBL/GenBank/DDBJ databases">
        <title>Novel diversity within Roseofilum (Cyanobacteria; Desertifilaceae) from marine benthic mats with descriptions of four novel species.</title>
        <authorList>
            <person name="Wang Y."/>
            <person name="Berthold D.E."/>
            <person name="Hu J."/>
            <person name="Lefler F.W."/>
            <person name="Laughinghouse H.D. IV."/>
        </authorList>
    </citation>
    <scope>NUCLEOTIDE SEQUENCE [LARGE SCALE GENOMIC DNA]</scope>
    <source>
        <strain evidence="9 10">BLCC-M91</strain>
    </source>
</reference>
<keyword evidence="5 7" id="KW-0472">Membrane</keyword>
<dbReference type="InterPro" id="IPR001297">
    <property type="entry name" value="PBS_linker_dom"/>
</dbReference>
<evidence type="ECO:0000256" key="3">
    <source>
        <dbReference type="ARBA" id="ARBA00022738"/>
    </source>
</evidence>
<evidence type="ECO:0000313" key="10">
    <source>
        <dbReference type="Proteomes" id="UP001231370"/>
    </source>
</evidence>
<accession>A0ABT7BL40</accession>
<dbReference type="PROSITE" id="PS51445">
    <property type="entry name" value="PBS_LINKER"/>
    <property type="match status" value="1"/>
</dbReference>
<gene>
    <name evidence="9" type="ORF">PJF56_13545</name>
</gene>
<evidence type="ECO:0000259" key="8">
    <source>
        <dbReference type="PROSITE" id="PS51445"/>
    </source>
</evidence>
<feature type="transmembrane region" description="Helical" evidence="7">
    <location>
        <begin position="222"/>
        <end position="246"/>
    </location>
</feature>
<protein>
    <submittedName>
        <fullName evidence="9">Phycobilisome rod-core linker polypeptide</fullName>
    </submittedName>
</protein>
<dbReference type="InterPro" id="IPR038255">
    <property type="entry name" value="PBS_linker_sf"/>
</dbReference>
<evidence type="ECO:0000256" key="1">
    <source>
        <dbReference type="ARBA" id="ARBA00004308"/>
    </source>
</evidence>
<comment type="caution">
    <text evidence="9">The sequence shown here is derived from an EMBL/GenBank/DDBJ whole genome shotgun (WGS) entry which is preliminary data.</text>
</comment>
<comment type="subcellular location">
    <subcellularLocation>
        <location evidence="1">Endomembrane system</location>
    </subcellularLocation>
</comment>
<feature type="domain" description="PBS-linker" evidence="8">
    <location>
        <begin position="11"/>
        <end position="194"/>
    </location>
</feature>
<dbReference type="Pfam" id="PF00427">
    <property type="entry name" value="PBS_linker_poly"/>
    <property type="match status" value="1"/>
</dbReference>
<evidence type="ECO:0000256" key="4">
    <source>
        <dbReference type="ARBA" id="ARBA00023078"/>
    </source>
</evidence>
<evidence type="ECO:0000256" key="2">
    <source>
        <dbReference type="ARBA" id="ARBA00022549"/>
    </source>
</evidence>
<name>A0ABT7BL40_9CYAN</name>
<comment type="similarity">
    <text evidence="6">Belongs to the phycobilisome linker protein family.</text>
</comment>
<evidence type="ECO:0000256" key="7">
    <source>
        <dbReference type="SAM" id="Phobius"/>
    </source>
</evidence>
<evidence type="ECO:0000313" key="9">
    <source>
        <dbReference type="EMBL" id="MDJ1179890.1"/>
    </source>
</evidence>
<dbReference type="Proteomes" id="UP001231370">
    <property type="component" value="Unassembled WGS sequence"/>
</dbReference>
<keyword evidence="7" id="KW-0812">Transmembrane</keyword>
<keyword evidence="10" id="KW-1185">Reference proteome</keyword>
<sequence>MAIPLLQYPPTSQNHRVEGFEIPTPEKPRLYTTELLTSSTDMDELIWAAYRQVFNEQQLLSITYQKSLESQLRSGQITVRDFMRSLLLSEAFRINNYEPNNNYRFVELCIQRVLGREVYGEREKLAWSVVLATEGLHGFIDQLLNSEEYLTHFGDRTVPYQRRRILPQRSQGNLPIARMPRYGEDYRQKLEELGYFRPSQEEYRWSWQRPPYPGWIRLTGKLIAFSGAGLLALGIGAVALAAWGIIPL</sequence>
<dbReference type="RefSeq" id="WP_283763192.1">
    <property type="nucleotide sequence ID" value="NZ_JAQPOK010000097.1"/>
</dbReference>
<keyword evidence="4" id="KW-0793">Thylakoid</keyword>
<evidence type="ECO:0000256" key="6">
    <source>
        <dbReference type="PROSITE-ProRule" id="PRU00775"/>
    </source>
</evidence>
<dbReference type="Gene3D" id="1.10.3130.20">
    <property type="entry name" value="Phycobilisome linker domain"/>
    <property type="match status" value="1"/>
</dbReference>
<dbReference type="EMBL" id="JAQPOK010000097">
    <property type="protein sequence ID" value="MDJ1179890.1"/>
    <property type="molecule type" value="Genomic_DNA"/>
</dbReference>
<evidence type="ECO:0000256" key="5">
    <source>
        <dbReference type="ARBA" id="ARBA00023136"/>
    </source>
</evidence>
<dbReference type="PANTHER" id="PTHR34011">
    <property type="entry name" value="PHYCOBILISOME 32.1 KDA LINKER POLYPEPTIDE, PHYCOCYANIN-ASSOCIATED, ROD 2-RELATED"/>
    <property type="match status" value="1"/>
</dbReference>
<keyword evidence="3 6" id="KW-0605">Phycobilisome</keyword>